<dbReference type="EMBL" id="BAAADV010000002">
    <property type="protein sequence ID" value="GAA0670769.1"/>
    <property type="molecule type" value="Genomic_DNA"/>
</dbReference>
<evidence type="ECO:0000256" key="1">
    <source>
        <dbReference type="SAM" id="MobiDB-lite"/>
    </source>
</evidence>
<evidence type="ECO:0000313" key="2">
    <source>
        <dbReference type="EMBL" id="GAA0670769.1"/>
    </source>
</evidence>
<feature type="compositionally biased region" description="Basic and acidic residues" evidence="1">
    <location>
        <begin position="85"/>
        <end position="94"/>
    </location>
</feature>
<dbReference type="Gene3D" id="2.60.40.10">
    <property type="entry name" value="Immunoglobulins"/>
    <property type="match status" value="1"/>
</dbReference>
<name>A0AAV3TA20_9EURY</name>
<dbReference type="InterPro" id="IPR013783">
    <property type="entry name" value="Ig-like_fold"/>
</dbReference>
<dbReference type="Proteomes" id="UP001500420">
    <property type="component" value="Unassembled WGS sequence"/>
</dbReference>
<feature type="region of interest" description="Disordered" evidence="1">
    <location>
        <begin position="75"/>
        <end position="94"/>
    </location>
</feature>
<organism evidence="2 3">
    <name type="scientific">Natronoarchaeum mannanilyticum</name>
    <dbReference type="NCBI Taxonomy" id="926360"/>
    <lineage>
        <taxon>Archaea</taxon>
        <taxon>Methanobacteriati</taxon>
        <taxon>Methanobacteriota</taxon>
        <taxon>Stenosarchaea group</taxon>
        <taxon>Halobacteria</taxon>
        <taxon>Halobacteriales</taxon>
        <taxon>Natronoarchaeaceae</taxon>
    </lineage>
</organism>
<evidence type="ECO:0000313" key="3">
    <source>
        <dbReference type="Proteomes" id="UP001500420"/>
    </source>
</evidence>
<keyword evidence="3" id="KW-1185">Reference proteome</keyword>
<evidence type="ECO:0008006" key="4">
    <source>
        <dbReference type="Google" id="ProtNLM"/>
    </source>
</evidence>
<dbReference type="AlphaFoldDB" id="A0AAV3TA20"/>
<sequence length="493" mass="52552">MIGIALIVFGTLAVAMAGFGSTPVVGGDGGGTVFPFQDVEDDPLEEVRISLEANRTTLRPGESVRFRATYENGSPATGASLSVDGTEHSMDDRGRATVTFDSGGSYTATASQPSTETVRYVADGTIVTVERYEVALAVSANATDVTAGDDVELTVRRADNDEEVSGTVTVGGESYSTDDRGRVVVGVPRADTFEVTASREPTATQRYRSDSVTVTAAHRRVRLAVARNNSELRPGDTIELTLFRTDTGNIVEGNMTVGDRSIRTVGGSATVTLDRAGRYDLEATRSDTRSETFVPVEETLAVRRHAAPVSLSANRTDVEPGEAVRFAAERTDTGAPLTGQLTVSNRTIWLDQRGQATVRFSEPGEVPVVARRANTSTHRFPADRLNVTVRDTSYRVRNVDSPDAVERNESASIAANVANVGSDVGTARVDYRFDGEIVAADSLVLGPGQSETVRFDVPTDAALGTYRQAIEVRDDSVEVDVEIRSSSGAGEDE</sequence>
<protein>
    <recommendedName>
        <fullName evidence="4">CARDB domain-containing protein</fullName>
    </recommendedName>
</protein>
<reference evidence="2 3" key="1">
    <citation type="journal article" date="2019" name="Int. J. Syst. Evol. Microbiol.">
        <title>The Global Catalogue of Microorganisms (GCM) 10K type strain sequencing project: providing services to taxonomists for standard genome sequencing and annotation.</title>
        <authorList>
            <consortium name="The Broad Institute Genomics Platform"/>
            <consortium name="The Broad Institute Genome Sequencing Center for Infectious Disease"/>
            <person name="Wu L."/>
            <person name="Ma J."/>
        </authorList>
    </citation>
    <scope>NUCLEOTIDE SEQUENCE [LARGE SCALE GENOMIC DNA]</scope>
    <source>
        <strain evidence="2 3">JCM 16328</strain>
    </source>
</reference>
<gene>
    <name evidence="2" type="ORF">GCM10009020_16310</name>
</gene>
<proteinExistence type="predicted"/>
<comment type="caution">
    <text evidence="2">The sequence shown here is derived from an EMBL/GenBank/DDBJ whole genome shotgun (WGS) entry which is preliminary data.</text>
</comment>
<accession>A0AAV3TA20</accession>